<organism evidence="8 9">
    <name type="scientific">Albibacterium profundi</name>
    <dbReference type="NCBI Taxonomy" id="3134906"/>
    <lineage>
        <taxon>Bacteria</taxon>
        <taxon>Pseudomonadati</taxon>
        <taxon>Bacteroidota</taxon>
        <taxon>Sphingobacteriia</taxon>
        <taxon>Sphingobacteriales</taxon>
        <taxon>Sphingobacteriaceae</taxon>
        <taxon>Albibacterium</taxon>
    </lineage>
</organism>
<dbReference type="Gene3D" id="3.40.190.10">
    <property type="entry name" value="Periplasmic binding protein-like II"/>
    <property type="match status" value="1"/>
</dbReference>
<evidence type="ECO:0000256" key="3">
    <source>
        <dbReference type="ARBA" id="ARBA00022692"/>
    </source>
</evidence>
<evidence type="ECO:0000256" key="4">
    <source>
        <dbReference type="ARBA" id="ARBA00022989"/>
    </source>
</evidence>
<protein>
    <submittedName>
        <fullName evidence="8">ABC transporter permease</fullName>
    </submittedName>
</protein>
<evidence type="ECO:0000256" key="1">
    <source>
        <dbReference type="ARBA" id="ARBA00004651"/>
    </source>
</evidence>
<evidence type="ECO:0000256" key="2">
    <source>
        <dbReference type="ARBA" id="ARBA00022475"/>
    </source>
</evidence>
<keyword evidence="4 6" id="KW-1133">Transmembrane helix</keyword>
<evidence type="ECO:0000256" key="5">
    <source>
        <dbReference type="ARBA" id="ARBA00023136"/>
    </source>
</evidence>
<accession>A0ABV5CGQ9</accession>
<feature type="transmembrane region" description="Helical" evidence="6">
    <location>
        <begin position="339"/>
        <end position="359"/>
    </location>
</feature>
<feature type="transmembrane region" description="Helical" evidence="6">
    <location>
        <begin position="174"/>
        <end position="197"/>
    </location>
</feature>
<dbReference type="RefSeq" id="WP_375558283.1">
    <property type="nucleotide sequence ID" value="NZ_JBBVGT010000003.1"/>
</dbReference>
<gene>
    <name evidence="8" type="ORF">WKR92_13050</name>
</gene>
<evidence type="ECO:0000256" key="6">
    <source>
        <dbReference type="SAM" id="Phobius"/>
    </source>
</evidence>
<keyword evidence="9" id="KW-1185">Reference proteome</keyword>
<proteinExistence type="predicted"/>
<dbReference type="PANTHER" id="PTHR30294:SF29">
    <property type="entry name" value="MULTIDRUG ABC TRANSPORTER PERMEASE YBHS-RELATED"/>
    <property type="match status" value="1"/>
</dbReference>
<comment type="subcellular location">
    <subcellularLocation>
        <location evidence="1">Cell membrane</location>
        <topology evidence="1">Multi-pass membrane protein</topology>
    </subcellularLocation>
</comment>
<keyword evidence="5 6" id="KW-0472">Membrane</keyword>
<dbReference type="InterPro" id="IPR051449">
    <property type="entry name" value="ABC-2_transporter_component"/>
</dbReference>
<feature type="transmembrane region" description="Helical" evidence="6">
    <location>
        <begin position="391"/>
        <end position="416"/>
    </location>
</feature>
<feature type="domain" description="ABC-2 type transporter transmembrane" evidence="7">
    <location>
        <begin position="19"/>
        <end position="413"/>
    </location>
</feature>
<sequence length="440" mass="48640">MEKILLIIKREYFSRVKKKSFLVGTFLVPLIFIGMWGGIIALSIQDSTSEANIKVIDDSGLILDELSDTESIKFEEATADADTERKAILDTEDQYLLLIPEDIVESERLQLLSSNKASIFIQSEIEGQVEGILNTIKLTEAGIDEETLQSINPNVRITTLEVTETGEKESNAGVAMGIGMAAAILIYLSLFIYGAQVMRGVIEEKNNRIVEVIISSVRPFQLMMGKIVGIGLVGLTQFFLWIILSGALMTAGSLILASQMPEMDTEQLTSAASTMNSSQAASIAQDSFMGDIQNVLDGINFPYIIGSFLVFFLGGYLLYSALFAAVGSAVDNETETQQFMLPITMPLLFTYVMAFSLLIRDPHGPLSFWLSMIPFTSPIAMMVRIPFGVPLWEILLSVALLIGGFILTTWVAARIYRVGILMYGKKASYKELIKWFSYKR</sequence>
<dbReference type="InterPro" id="IPR013525">
    <property type="entry name" value="ABC2_TM"/>
</dbReference>
<dbReference type="Proteomes" id="UP001580928">
    <property type="component" value="Unassembled WGS sequence"/>
</dbReference>
<feature type="transmembrane region" description="Helical" evidence="6">
    <location>
        <begin position="238"/>
        <end position="257"/>
    </location>
</feature>
<dbReference type="PANTHER" id="PTHR30294">
    <property type="entry name" value="MEMBRANE COMPONENT OF ABC TRANSPORTER YHHJ-RELATED"/>
    <property type="match status" value="1"/>
</dbReference>
<keyword evidence="2" id="KW-1003">Cell membrane</keyword>
<evidence type="ECO:0000313" key="9">
    <source>
        <dbReference type="Proteomes" id="UP001580928"/>
    </source>
</evidence>
<evidence type="ECO:0000259" key="7">
    <source>
        <dbReference type="Pfam" id="PF12698"/>
    </source>
</evidence>
<dbReference type="SUPFAM" id="SSF53850">
    <property type="entry name" value="Periplasmic binding protein-like II"/>
    <property type="match status" value="1"/>
</dbReference>
<feature type="transmembrane region" description="Helical" evidence="6">
    <location>
        <begin position="303"/>
        <end position="327"/>
    </location>
</feature>
<feature type="transmembrane region" description="Helical" evidence="6">
    <location>
        <begin position="21"/>
        <end position="44"/>
    </location>
</feature>
<dbReference type="EMBL" id="JBBVGT010000003">
    <property type="protein sequence ID" value="MFB5946754.1"/>
    <property type="molecule type" value="Genomic_DNA"/>
</dbReference>
<keyword evidence="3 6" id="KW-0812">Transmembrane</keyword>
<comment type="caution">
    <text evidence="8">The sequence shown here is derived from an EMBL/GenBank/DDBJ whole genome shotgun (WGS) entry which is preliminary data.</text>
</comment>
<evidence type="ECO:0000313" key="8">
    <source>
        <dbReference type="EMBL" id="MFB5946754.1"/>
    </source>
</evidence>
<reference evidence="8 9" key="1">
    <citation type="submission" date="2024-04" db="EMBL/GenBank/DDBJ databases">
        <title>Albibacterium profundi sp. nov., isolated from sediment of the Challenger Deep of Mariana Trench.</title>
        <authorList>
            <person name="Wang Y."/>
        </authorList>
    </citation>
    <scope>NUCLEOTIDE SEQUENCE [LARGE SCALE GENOMIC DNA]</scope>
    <source>
        <strain evidence="8 9">RHL897</strain>
    </source>
</reference>
<name>A0ABV5CGQ9_9SPHI</name>
<dbReference type="Pfam" id="PF12698">
    <property type="entry name" value="ABC2_membrane_3"/>
    <property type="match status" value="1"/>
</dbReference>